<dbReference type="Proteomes" id="UP001558713">
    <property type="component" value="Unassembled WGS sequence"/>
</dbReference>
<dbReference type="InterPro" id="IPR002083">
    <property type="entry name" value="MATH/TRAF_dom"/>
</dbReference>
<dbReference type="CDD" id="cd00121">
    <property type="entry name" value="MATH"/>
    <property type="match status" value="2"/>
</dbReference>
<dbReference type="AlphaFoldDB" id="A0ABD1AH54"/>
<evidence type="ECO:0000313" key="3">
    <source>
        <dbReference type="Proteomes" id="UP001558713"/>
    </source>
</evidence>
<name>A0ABD1AH54_CARAN</name>
<reference evidence="2 3" key="1">
    <citation type="submission" date="2024-04" db="EMBL/GenBank/DDBJ databases">
        <title>Genome assembly C_amara_ONT_v2.</title>
        <authorList>
            <person name="Yant L."/>
            <person name="Moore C."/>
            <person name="Slenker M."/>
        </authorList>
    </citation>
    <scope>NUCLEOTIDE SEQUENCE [LARGE SCALE GENOMIC DNA]</scope>
    <source>
        <tissue evidence="2">Leaf</tissue>
    </source>
</reference>
<evidence type="ECO:0000313" key="2">
    <source>
        <dbReference type="EMBL" id="KAL1198136.1"/>
    </source>
</evidence>
<dbReference type="EMBL" id="JBANAX010000674">
    <property type="protein sequence ID" value="KAL1198136.1"/>
    <property type="molecule type" value="Genomic_DNA"/>
</dbReference>
<dbReference type="PANTHER" id="PTHR46162">
    <property type="entry name" value="TRAF-LIKE FAMILY PROTEIN"/>
    <property type="match status" value="1"/>
</dbReference>
<organism evidence="2 3">
    <name type="scientific">Cardamine amara subsp. amara</name>
    <dbReference type="NCBI Taxonomy" id="228776"/>
    <lineage>
        <taxon>Eukaryota</taxon>
        <taxon>Viridiplantae</taxon>
        <taxon>Streptophyta</taxon>
        <taxon>Embryophyta</taxon>
        <taxon>Tracheophyta</taxon>
        <taxon>Spermatophyta</taxon>
        <taxon>Magnoliopsida</taxon>
        <taxon>eudicotyledons</taxon>
        <taxon>Gunneridae</taxon>
        <taxon>Pentapetalae</taxon>
        <taxon>rosids</taxon>
        <taxon>malvids</taxon>
        <taxon>Brassicales</taxon>
        <taxon>Brassicaceae</taxon>
        <taxon>Cardamineae</taxon>
        <taxon>Cardamine</taxon>
    </lineage>
</organism>
<protein>
    <submittedName>
        <fullName evidence="2">Ubiquitin C-terminal hydrolase 13</fullName>
    </submittedName>
</protein>
<keyword evidence="2" id="KW-0378">Hydrolase</keyword>
<dbReference type="PANTHER" id="PTHR46162:SF19">
    <property type="entry name" value="TRAF-LIKE FAMILY PROTEIN"/>
    <property type="match status" value="1"/>
</dbReference>
<dbReference type="Gene3D" id="2.60.210.10">
    <property type="entry name" value="Apoptosis, Tumor Necrosis Factor Receptor Associated Protein 2, Chain A"/>
    <property type="match status" value="2"/>
</dbReference>
<feature type="domain" description="MATH" evidence="1">
    <location>
        <begin position="164"/>
        <end position="290"/>
    </location>
</feature>
<dbReference type="GO" id="GO:0016787">
    <property type="term" value="F:hydrolase activity"/>
    <property type="evidence" value="ECO:0007669"/>
    <property type="project" value="UniProtKB-KW"/>
</dbReference>
<evidence type="ECO:0000259" key="1">
    <source>
        <dbReference type="PROSITE" id="PS50144"/>
    </source>
</evidence>
<feature type="domain" description="MATH" evidence="1">
    <location>
        <begin position="19"/>
        <end position="142"/>
    </location>
</feature>
<dbReference type="SUPFAM" id="SSF49599">
    <property type="entry name" value="TRAF domain-like"/>
    <property type="match status" value="2"/>
</dbReference>
<dbReference type="Pfam" id="PF22486">
    <property type="entry name" value="MATH_2"/>
    <property type="match status" value="2"/>
</dbReference>
<proteinExistence type="predicted"/>
<gene>
    <name evidence="2" type="ORF">V5N11_001219</name>
</gene>
<keyword evidence="3" id="KW-1185">Reference proteome</keyword>
<comment type="caution">
    <text evidence="2">The sequence shown here is derived from an EMBL/GenBank/DDBJ whole genome shotgun (WGS) entry which is preliminary data.</text>
</comment>
<accession>A0ABD1AH54</accession>
<dbReference type="SMART" id="SM00061">
    <property type="entry name" value="MATH"/>
    <property type="match status" value="2"/>
</dbReference>
<sequence length="299" mass="34621">MSRPIPIEEMVRLFKLRHKESHLFKIDNFSLLTKYQIERVESSVFTLGGLKWKIFVYPNGNKNGNGHVSIFLENHSSVITKLQYQIFVVSQLERIWHPSNVICEFGPLLTSQRRGTPRLISHGDLEKKGYLIGDCCMFGVKLHGFEPGTQGTAECFSLIEKPLNHKVTWMMTQFSSFDPFQSHYSNEFVVGNRKWRIKVHPRGFMGGKDKSFSVYLSGDGFINNAPKMKTFAKFKLRVLNQVNRNHIEKTYSDWLGAETDDQHGFEDFMSLQKLDEPYLVKDKLYVGVEFEVISITNYC</sequence>
<dbReference type="PROSITE" id="PS50144">
    <property type="entry name" value="MATH"/>
    <property type="match status" value="2"/>
</dbReference>
<dbReference type="InterPro" id="IPR008974">
    <property type="entry name" value="TRAF-like"/>
</dbReference>